<name>A0A1B9FZ46_9TREE</name>
<dbReference type="GO" id="GO:0005509">
    <property type="term" value="F:calcium ion binding"/>
    <property type="evidence" value="ECO:0007669"/>
    <property type="project" value="TreeGrafter"/>
</dbReference>
<dbReference type="PANTHER" id="PTHR10907">
    <property type="entry name" value="REGUCALCIN"/>
    <property type="match status" value="1"/>
</dbReference>
<dbReference type="STRING" id="1296100.A0A1B9FZ46"/>
<feature type="binding site" evidence="3">
    <location>
        <position position="134"/>
    </location>
    <ligand>
        <name>substrate</name>
    </ligand>
</feature>
<dbReference type="Pfam" id="PF08450">
    <property type="entry name" value="SGL"/>
    <property type="match status" value="1"/>
</dbReference>
<reference evidence="5" key="2">
    <citation type="submission" date="2014-01" db="EMBL/GenBank/DDBJ databases">
        <title>Evolution of pathogenesis and genome organization in the Tremellales.</title>
        <authorList>
            <person name="Cuomo C."/>
            <person name="Litvintseva A."/>
            <person name="Heitman J."/>
            <person name="Chen Y."/>
            <person name="Sun S."/>
            <person name="Springer D."/>
            <person name="Dromer F."/>
            <person name="Young S."/>
            <person name="Zeng Q."/>
            <person name="Chapman S."/>
            <person name="Gujja S."/>
            <person name="Saif S."/>
            <person name="Birren B."/>
        </authorList>
    </citation>
    <scope>NUCLEOTIDE SEQUENCE</scope>
    <source>
        <strain evidence="5">CBS 10118</strain>
    </source>
</reference>
<dbReference type="PRINTS" id="PR01790">
    <property type="entry name" value="SMP30FAMILY"/>
</dbReference>
<evidence type="ECO:0000259" key="4">
    <source>
        <dbReference type="Pfam" id="PF08450"/>
    </source>
</evidence>
<dbReference type="InterPro" id="IPR011042">
    <property type="entry name" value="6-blade_b-propeller_TolB-like"/>
</dbReference>
<keyword evidence="3" id="KW-0479">Metal-binding</keyword>
<organism evidence="5">
    <name type="scientific">Kwoniella bestiolae CBS 10118</name>
    <dbReference type="NCBI Taxonomy" id="1296100"/>
    <lineage>
        <taxon>Eukaryota</taxon>
        <taxon>Fungi</taxon>
        <taxon>Dikarya</taxon>
        <taxon>Basidiomycota</taxon>
        <taxon>Agaricomycotina</taxon>
        <taxon>Tremellomycetes</taxon>
        <taxon>Tremellales</taxon>
        <taxon>Cryptococcaceae</taxon>
        <taxon>Kwoniella</taxon>
    </lineage>
</organism>
<evidence type="ECO:0000256" key="2">
    <source>
        <dbReference type="PIRSR" id="PIRSR605511-1"/>
    </source>
</evidence>
<dbReference type="GO" id="GO:0019853">
    <property type="term" value="P:L-ascorbic acid biosynthetic process"/>
    <property type="evidence" value="ECO:0007669"/>
    <property type="project" value="TreeGrafter"/>
</dbReference>
<feature type="active site" description="Proton donor/acceptor" evidence="2">
    <location>
        <position position="216"/>
    </location>
</feature>
<feature type="domain" description="SMP-30/Gluconolactonase/LRE-like region" evidence="4">
    <location>
        <begin position="18"/>
        <end position="275"/>
    </location>
</feature>
<evidence type="ECO:0000256" key="1">
    <source>
        <dbReference type="ARBA" id="ARBA00008853"/>
    </source>
</evidence>
<feature type="binding site" evidence="3">
    <location>
        <position position="216"/>
    </location>
    <ligand>
        <name>a divalent metal cation</name>
        <dbReference type="ChEBI" id="CHEBI:60240"/>
    </ligand>
</feature>
<feature type="binding site" evidence="3">
    <location>
        <position position="114"/>
    </location>
    <ligand>
        <name>substrate</name>
    </ligand>
</feature>
<dbReference type="PANTHER" id="PTHR10907:SF47">
    <property type="entry name" value="REGUCALCIN"/>
    <property type="match status" value="1"/>
</dbReference>
<gene>
    <name evidence="5" type="ORF">I302_07033</name>
</gene>
<dbReference type="AlphaFoldDB" id="A0A1B9FZ46"/>
<feature type="binding site" evidence="3">
    <location>
        <position position="20"/>
    </location>
    <ligand>
        <name>a divalent metal cation</name>
        <dbReference type="ChEBI" id="CHEBI:60240"/>
    </ligand>
</feature>
<dbReference type="SUPFAM" id="SSF63829">
    <property type="entry name" value="Calcium-dependent phosphotriesterase"/>
    <property type="match status" value="1"/>
</dbReference>
<dbReference type="OrthoDB" id="423498at2759"/>
<accession>A0A1B9FZ46</accession>
<comment type="cofactor">
    <cofactor evidence="3">
        <name>Zn(2+)</name>
        <dbReference type="ChEBI" id="CHEBI:29105"/>
    </cofactor>
    <text evidence="3">Binds 1 divalent metal cation per subunit.</text>
</comment>
<keyword evidence="3" id="KW-0862">Zinc</keyword>
<sequence length="315" mass="34371">MVKKYTVTDPLLKLGCTLGEGLCQDTRTQRLYFVDIDQRKVYTYEPSTGAHGYQTFDNKITSLSGLADGSGLIAAIDTGFAYIPFSSLPFPPDGSKQSVIPVEVDAKCNEKEKRFNEGTVDPAGRFLSGTLGFEHGSKDGRMFSLAVTAEGNHRAPLVLDNITCTNGMGWTADGETMYFTDSWIKEIAAFDYNLETGEMSNRRTFSILEDQYGEPDGMCTDSEGGIWSARWGAGKVVRLTPSGELDVVIDFPGAWHMTCVVFGGPSLEDLYVTTASSDYTGDNLPERSQGGDLFVVRGLGYQGVERHRFKGTAST</sequence>
<dbReference type="InterPro" id="IPR013658">
    <property type="entry name" value="SGL"/>
</dbReference>
<evidence type="ECO:0000256" key="3">
    <source>
        <dbReference type="PIRSR" id="PIRSR605511-2"/>
    </source>
</evidence>
<dbReference type="InterPro" id="IPR005511">
    <property type="entry name" value="SMP-30"/>
</dbReference>
<reference evidence="5" key="1">
    <citation type="submission" date="2013-07" db="EMBL/GenBank/DDBJ databases">
        <title>The Genome Sequence of Cryptococcus bestiolae CBS10118.</title>
        <authorList>
            <consortium name="The Broad Institute Genome Sequencing Platform"/>
            <person name="Cuomo C."/>
            <person name="Litvintseva A."/>
            <person name="Chen Y."/>
            <person name="Heitman J."/>
            <person name="Sun S."/>
            <person name="Springer D."/>
            <person name="Dromer F."/>
            <person name="Young S.K."/>
            <person name="Zeng Q."/>
            <person name="Gargeya S."/>
            <person name="Fitzgerald M."/>
            <person name="Abouelleil A."/>
            <person name="Alvarado L."/>
            <person name="Berlin A.M."/>
            <person name="Chapman S.B."/>
            <person name="Dewar J."/>
            <person name="Goldberg J."/>
            <person name="Griggs A."/>
            <person name="Gujja S."/>
            <person name="Hansen M."/>
            <person name="Howarth C."/>
            <person name="Imamovic A."/>
            <person name="Larimer J."/>
            <person name="McCowan C."/>
            <person name="Murphy C."/>
            <person name="Pearson M."/>
            <person name="Priest M."/>
            <person name="Roberts A."/>
            <person name="Saif S."/>
            <person name="Shea T."/>
            <person name="Sykes S."/>
            <person name="Wortman J."/>
            <person name="Nusbaum C."/>
            <person name="Birren B."/>
        </authorList>
    </citation>
    <scope>NUCLEOTIDE SEQUENCE [LARGE SCALE GENOMIC DNA]</scope>
    <source>
        <strain evidence="5">CBS 10118</strain>
    </source>
</reference>
<dbReference type="VEuPathDB" id="FungiDB:I302_07033"/>
<protein>
    <submittedName>
        <fullName evidence="5">Regucalcin</fullName>
    </submittedName>
</protein>
<evidence type="ECO:0000313" key="5">
    <source>
        <dbReference type="EMBL" id="OCF24047.1"/>
    </source>
</evidence>
<proteinExistence type="inferred from homology"/>
<dbReference type="GO" id="GO:0004341">
    <property type="term" value="F:gluconolactonase activity"/>
    <property type="evidence" value="ECO:0007669"/>
    <property type="project" value="TreeGrafter"/>
</dbReference>
<dbReference type="EMBL" id="KI894023">
    <property type="protein sequence ID" value="OCF24047.1"/>
    <property type="molecule type" value="Genomic_DNA"/>
</dbReference>
<feature type="binding site" evidence="3">
    <location>
        <position position="116"/>
    </location>
    <ligand>
        <name>substrate</name>
    </ligand>
</feature>
<dbReference type="Gene3D" id="2.120.10.30">
    <property type="entry name" value="TolB, C-terminal domain"/>
    <property type="match status" value="1"/>
</dbReference>
<feature type="binding site" evidence="3">
    <location>
        <position position="166"/>
    </location>
    <ligand>
        <name>a divalent metal cation</name>
        <dbReference type="ChEBI" id="CHEBI:60240"/>
    </ligand>
</feature>
<comment type="similarity">
    <text evidence="1">Belongs to the SMP-30/CGR1 family.</text>
</comment>